<evidence type="ECO:0000256" key="1">
    <source>
        <dbReference type="SAM" id="SignalP"/>
    </source>
</evidence>
<feature type="signal peptide" evidence="1">
    <location>
        <begin position="1"/>
        <end position="23"/>
    </location>
</feature>
<proteinExistence type="predicted"/>
<reference evidence="2 3" key="1">
    <citation type="submission" date="2019-09" db="EMBL/GenBank/DDBJ databases">
        <title>Draft genome sequences of 48 bacterial type strains from the CCUG.</title>
        <authorList>
            <person name="Tunovic T."/>
            <person name="Pineiro-Iglesias B."/>
            <person name="Unosson C."/>
            <person name="Inganas E."/>
            <person name="Ohlen M."/>
            <person name="Cardew S."/>
            <person name="Jensie-Markopoulos S."/>
            <person name="Salva-Serra F."/>
            <person name="Jaen-Luchoro D."/>
            <person name="Karlsson R."/>
            <person name="Svensson-Stadler L."/>
            <person name="Chun J."/>
            <person name="Moore E."/>
        </authorList>
    </citation>
    <scope>NUCLEOTIDE SEQUENCE [LARGE SCALE GENOMIC DNA]</scope>
    <source>
        <strain evidence="2 3">CCUG 30977</strain>
    </source>
</reference>
<protein>
    <submittedName>
        <fullName evidence="2">DUF3304 domain-containing protein</fullName>
    </submittedName>
</protein>
<dbReference type="AlphaFoldDB" id="A0A643FAN5"/>
<feature type="chain" id="PRO_5024894731" evidence="1">
    <location>
        <begin position="24"/>
        <end position="187"/>
    </location>
</feature>
<dbReference type="PROSITE" id="PS51257">
    <property type="entry name" value="PROKAR_LIPOPROTEIN"/>
    <property type="match status" value="1"/>
</dbReference>
<evidence type="ECO:0000313" key="2">
    <source>
        <dbReference type="EMBL" id="KAB0580803.1"/>
    </source>
</evidence>
<evidence type="ECO:0000313" key="3">
    <source>
        <dbReference type="Proteomes" id="UP000430120"/>
    </source>
</evidence>
<name>A0A643FAN5_IDEDE</name>
<dbReference type="OrthoDB" id="5514723at2"/>
<dbReference type="EMBL" id="VZPB01000029">
    <property type="protein sequence ID" value="KAB0580803.1"/>
    <property type="molecule type" value="Genomic_DNA"/>
</dbReference>
<organism evidence="2 3">
    <name type="scientific">Ideonella dechloratans</name>
    <dbReference type="NCBI Taxonomy" id="36863"/>
    <lineage>
        <taxon>Bacteria</taxon>
        <taxon>Pseudomonadati</taxon>
        <taxon>Pseudomonadota</taxon>
        <taxon>Betaproteobacteria</taxon>
        <taxon>Burkholderiales</taxon>
        <taxon>Sphaerotilaceae</taxon>
        <taxon>Ideonella</taxon>
    </lineage>
</organism>
<dbReference type="Pfam" id="PF11745">
    <property type="entry name" value="DUF3304"/>
    <property type="match status" value="1"/>
</dbReference>
<dbReference type="InterPro" id="IPR021733">
    <property type="entry name" value="DUF3304"/>
</dbReference>
<keyword evidence="1" id="KW-0732">Signal</keyword>
<sequence>MIPRRHFSWSRWAPLVLLFTALAACQPARSGGKAATTPPPSSEPHTLTILGYNYTNRYIDQFSVNGAGGGNMSVSTPTSSGGGGTCCAVWIDGTPLPVTMHVRWVADTCVEFLTNKYGERRATARNTYKEQDVVFKGPVPADPNNLEVHFYPDGHIEIAITKMPSKPLLKLDPEREVKAALCSDVKP</sequence>
<keyword evidence="3" id="KW-1185">Reference proteome</keyword>
<comment type="caution">
    <text evidence="2">The sequence shown here is derived from an EMBL/GenBank/DDBJ whole genome shotgun (WGS) entry which is preliminary data.</text>
</comment>
<dbReference type="Proteomes" id="UP000430120">
    <property type="component" value="Unassembled WGS sequence"/>
</dbReference>
<accession>A0A643FAN5</accession>
<gene>
    <name evidence="2" type="ORF">F7Q92_12770</name>
</gene>